<dbReference type="AlphaFoldDB" id="A0A6A6SQ94"/>
<protein>
    <submittedName>
        <fullName evidence="2">HET-domain-containing protein</fullName>
    </submittedName>
</protein>
<name>A0A6A6SQ94_9PLEO</name>
<feature type="non-terminal residue" evidence="2">
    <location>
        <position position="302"/>
    </location>
</feature>
<dbReference type="EMBL" id="MU004470">
    <property type="protein sequence ID" value="KAF2650016.1"/>
    <property type="molecule type" value="Genomic_DNA"/>
</dbReference>
<dbReference type="Pfam" id="PF06985">
    <property type="entry name" value="HET"/>
    <property type="match status" value="1"/>
</dbReference>
<keyword evidence="3" id="KW-1185">Reference proteome</keyword>
<feature type="domain" description="Heterokaryon incompatibility" evidence="1">
    <location>
        <begin position="29"/>
        <end position="173"/>
    </location>
</feature>
<evidence type="ECO:0000259" key="1">
    <source>
        <dbReference type="Pfam" id="PF06985"/>
    </source>
</evidence>
<dbReference type="Proteomes" id="UP000799324">
    <property type="component" value="Unassembled WGS sequence"/>
</dbReference>
<evidence type="ECO:0000313" key="2">
    <source>
        <dbReference type="EMBL" id="KAF2650016.1"/>
    </source>
</evidence>
<dbReference type="InterPro" id="IPR010730">
    <property type="entry name" value="HET"/>
</dbReference>
<dbReference type="OrthoDB" id="5125733at2759"/>
<gene>
    <name evidence="2" type="ORF">K491DRAFT_580085</name>
</gene>
<accession>A0A6A6SQ94</accession>
<reference evidence="2" key="1">
    <citation type="journal article" date="2020" name="Stud. Mycol.">
        <title>101 Dothideomycetes genomes: a test case for predicting lifestyles and emergence of pathogens.</title>
        <authorList>
            <person name="Haridas S."/>
            <person name="Albert R."/>
            <person name="Binder M."/>
            <person name="Bloem J."/>
            <person name="Labutti K."/>
            <person name="Salamov A."/>
            <person name="Andreopoulos B."/>
            <person name="Baker S."/>
            <person name="Barry K."/>
            <person name="Bills G."/>
            <person name="Bluhm B."/>
            <person name="Cannon C."/>
            <person name="Castanera R."/>
            <person name="Culley D."/>
            <person name="Daum C."/>
            <person name="Ezra D."/>
            <person name="Gonzalez J."/>
            <person name="Henrissat B."/>
            <person name="Kuo A."/>
            <person name="Liang C."/>
            <person name="Lipzen A."/>
            <person name="Lutzoni F."/>
            <person name="Magnuson J."/>
            <person name="Mondo S."/>
            <person name="Nolan M."/>
            <person name="Ohm R."/>
            <person name="Pangilinan J."/>
            <person name="Park H.-J."/>
            <person name="Ramirez L."/>
            <person name="Alfaro M."/>
            <person name="Sun H."/>
            <person name="Tritt A."/>
            <person name="Yoshinaga Y."/>
            <person name="Zwiers L.-H."/>
            <person name="Turgeon B."/>
            <person name="Goodwin S."/>
            <person name="Spatafora J."/>
            <person name="Crous P."/>
            <person name="Grigoriev I."/>
        </authorList>
    </citation>
    <scope>NUCLEOTIDE SEQUENCE</scope>
    <source>
        <strain evidence="2">CBS 122681</strain>
    </source>
</reference>
<proteinExistence type="predicted"/>
<dbReference type="PANTHER" id="PTHR33112">
    <property type="entry name" value="DOMAIN PROTEIN, PUTATIVE-RELATED"/>
    <property type="match status" value="1"/>
</dbReference>
<feature type="non-terminal residue" evidence="2">
    <location>
        <position position="1"/>
    </location>
</feature>
<organism evidence="2 3">
    <name type="scientific">Lophiostoma macrostomum CBS 122681</name>
    <dbReference type="NCBI Taxonomy" id="1314788"/>
    <lineage>
        <taxon>Eukaryota</taxon>
        <taxon>Fungi</taxon>
        <taxon>Dikarya</taxon>
        <taxon>Ascomycota</taxon>
        <taxon>Pezizomycotina</taxon>
        <taxon>Dothideomycetes</taxon>
        <taxon>Pleosporomycetidae</taxon>
        <taxon>Pleosporales</taxon>
        <taxon>Lophiostomataceae</taxon>
        <taxon>Lophiostoma</taxon>
    </lineage>
</organism>
<dbReference type="PANTHER" id="PTHR33112:SF10">
    <property type="entry name" value="TOL"/>
    <property type="match status" value="1"/>
</dbReference>
<evidence type="ECO:0000313" key="3">
    <source>
        <dbReference type="Proteomes" id="UP000799324"/>
    </source>
</evidence>
<sequence>PTRLLDLGSQGCTQSSDIRLVSYENGFRYIALSHRWGGSQHFTTTRFNVHNHKRGIRFADLPKTFQDSIVVARSLDIRYLWIDALCIIQDDENEWHGEALLMGNIYRNAECTIAVHDAPDDSAGFLEASLQSPKSVSIECAQDNTSLTVSLRSNFRAAVDRSELTRRGWVLQERYLSSRTLHFTETSIFLEDGSSSFPSLLAADPFDSRLSPFNIGTRMHNQKYDFAWFKLLERYSATKLTYESDKLPAISGLVKLLQQDIQGRFVMGVWDTMFHKGLLWAAHLYPLMRPRHRRAPSWSWVS</sequence>